<organism evidence="1 2">
    <name type="scientific">Panagrellus redivivus</name>
    <name type="common">Microworm</name>
    <dbReference type="NCBI Taxonomy" id="6233"/>
    <lineage>
        <taxon>Eukaryota</taxon>
        <taxon>Metazoa</taxon>
        <taxon>Ecdysozoa</taxon>
        <taxon>Nematoda</taxon>
        <taxon>Chromadorea</taxon>
        <taxon>Rhabditida</taxon>
        <taxon>Tylenchina</taxon>
        <taxon>Panagrolaimomorpha</taxon>
        <taxon>Panagrolaimoidea</taxon>
        <taxon>Panagrolaimidae</taxon>
        <taxon>Panagrellus</taxon>
    </lineage>
</organism>
<evidence type="ECO:0000313" key="2">
    <source>
        <dbReference type="WBParaSite" id="Pan_g5083.t1"/>
    </source>
</evidence>
<evidence type="ECO:0000313" key="1">
    <source>
        <dbReference type="Proteomes" id="UP000492821"/>
    </source>
</evidence>
<accession>A0A7E4W0D2</accession>
<proteinExistence type="predicted"/>
<keyword evidence="1" id="KW-1185">Reference proteome</keyword>
<sequence length="95" mass="10775">MNIRYEVKAQNEGAKSEVPAGDVAHTMAKAELLRKLIMNLDVTEKPIIDIVPGHQWGILNRFAVSAMAVLLDCFELDDLRLIRKAIQLERRLSFD</sequence>
<dbReference type="WBParaSite" id="Pan_g5083.t1">
    <property type="protein sequence ID" value="Pan_g5083.t1"/>
    <property type="gene ID" value="Pan_g5083"/>
</dbReference>
<dbReference type="Proteomes" id="UP000492821">
    <property type="component" value="Unassembled WGS sequence"/>
</dbReference>
<reference evidence="2" key="2">
    <citation type="submission" date="2020-10" db="UniProtKB">
        <authorList>
            <consortium name="WormBaseParasite"/>
        </authorList>
    </citation>
    <scope>IDENTIFICATION</scope>
</reference>
<protein>
    <submittedName>
        <fullName evidence="2">Helix-turn-helix domain-containing protein</fullName>
    </submittedName>
</protein>
<name>A0A7E4W0D2_PANRE</name>
<reference evidence="1" key="1">
    <citation type="journal article" date="2013" name="Genetics">
        <title>The draft genome and transcriptome of Panagrellus redivivus are shaped by the harsh demands of a free-living lifestyle.</title>
        <authorList>
            <person name="Srinivasan J."/>
            <person name="Dillman A.R."/>
            <person name="Macchietto M.G."/>
            <person name="Heikkinen L."/>
            <person name="Lakso M."/>
            <person name="Fracchia K.M."/>
            <person name="Antoshechkin I."/>
            <person name="Mortazavi A."/>
            <person name="Wong G."/>
            <person name="Sternberg P.W."/>
        </authorList>
    </citation>
    <scope>NUCLEOTIDE SEQUENCE [LARGE SCALE GENOMIC DNA]</scope>
    <source>
        <strain evidence="1">MT8872</strain>
    </source>
</reference>
<dbReference type="AlphaFoldDB" id="A0A7E4W0D2"/>